<feature type="transmembrane region" description="Helical" evidence="1">
    <location>
        <begin position="193"/>
        <end position="212"/>
    </location>
</feature>
<evidence type="ECO:0000313" key="3">
    <source>
        <dbReference type="Proteomes" id="UP001530400"/>
    </source>
</evidence>
<feature type="transmembrane region" description="Helical" evidence="1">
    <location>
        <begin position="84"/>
        <end position="107"/>
    </location>
</feature>
<protein>
    <submittedName>
        <fullName evidence="2">Uncharacterized protein</fullName>
    </submittedName>
</protein>
<feature type="transmembrane region" description="Helical" evidence="1">
    <location>
        <begin position="156"/>
        <end position="173"/>
    </location>
</feature>
<dbReference type="Proteomes" id="UP001530400">
    <property type="component" value="Unassembled WGS sequence"/>
</dbReference>
<feature type="transmembrane region" description="Helical" evidence="1">
    <location>
        <begin position="51"/>
        <end position="72"/>
    </location>
</feature>
<accession>A0ABD3NTD0</accession>
<dbReference type="EMBL" id="JALLPJ020000975">
    <property type="protein sequence ID" value="KAL3778658.1"/>
    <property type="molecule type" value="Genomic_DNA"/>
</dbReference>
<name>A0ABD3NTD0_9STRA</name>
<keyword evidence="1" id="KW-1133">Transmembrane helix</keyword>
<gene>
    <name evidence="2" type="ORF">ACHAWO_011645</name>
</gene>
<evidence type="ECO:0000313" key="2">
    <source>
        <dbReference type="EMBL" id="KAL3778658.1"/>
    </source>
</evidence>
<feature type="transmembrane region" description="Helical" evidence="1">
    <location>
        <begin position="113"/>
        <end position="135"/>
    </location>
</feature>
<sequence length="288" mass="31516">MGGIIDFETDCPWQLYLFSFMHLLGGIAMYLMDVSKVLTSEGTPSTGTEKLMQRLVALSMLYVGVLFTAMTYHNKRSAANITTLSNVAFGCSTAFLASCVFTGNASLGGLEKSWMHIGDMLTMSIIVGVLFCRVTQTGVEWAEKKPVGELGMNCKTLLLLFLPLTVLKFFAYTDFIDPTMLLAEGLKMTRLAYWMWTIVAVLIFECAMALAYTILFDDATGHEIVVISMAAMTLLAGCSFYSFQGYLSSWMGANGNGLWIKITIMVGVCLLAVVGGRMGGHREGYTKV</sequence>
<keyword evidence="1" id="KW-0472">Membrane</keyword>
<feature type="transmembrane region" description="Helical" evidence="1">
    <location>
        <begin position="12"/>
        <end position="31"/>
    </location>
</feature>
<proteinExistence type="predicted"/>
<dbReference type="AlphaFoldDB" id="A0ABD3NTD0"/>
<keyword evidence="3" id="KW-1185">Reference proteome</keyword>
<organism evidence="2 3">
    <name type="scientific">Cyclotella atomus</name>
    <dbReference type="NCBI Taxonomy" id="382360"/>
    <lineage>
        <taxon>Eukaryota</taxon>
        <taxon>Sar</taxon>
        <taxon>Stramenopiles</taxon>
        <taxon>Ochrophyta</taxon>
        <taxon>Bacillariophyta</taxon>
        <taxon>Coscinodiscophyceae</taxon>
        <taxon>Thalassiosirophycidae</taxon>
        <taxon>Stephanodiscales</taxon>
        <taxon>Stephanodiscaceae</taxon>
        <taxon>Cyclotella</taxon>
    </lineage>
</organism>
<keyword evidence="1" id="KW-0812">Transmembrane</keyword>
<reference evidence="2 3" key="1">
    <citation type="submission" date="2024-10" db="EMBL/GenBank/DDBJ databases">
        <title>Updated reference genomes for cyclostephanoid diatoms.</title>
        <authorList>
            <person name="Roberts W.R."/>
            <person name="Alverson A.J."/>
        </authorList>
    </citation>
    <scope>NUCLEOTIDE SEQUENCE [LARGE SCALE GENOMIC DNA]</scope>
    <source>
        <strain evidence="2 3">AJA010-31</strain>
    </source>
</reference>
<evidence type="ECO:0000256" key="1">
    <source>
        <dbReference type="SAM" id="Phobius"/>
    </source>
</evidence>
<comment type="caution">
    <text evidence="2">The sequence shown here is derived from an EMBL/GenBank/DDBJ whole genome shotgun (WGS) entry which is preliminary data.</text>
</comment>
<feature type="transmembrane region" description="Helical" evidence="1">
    <location>
        <begin position="258"/>
        <end position="276"/>
    </location>
</feature>
<feature type="transmembrane region" description="Helical" evidence="1">
    <location>
        <begin position="224"/>
        <end position="243"/>
    </location>
</feature>